<reference evidence="2 3" key="1">
    <citation type="journal article" date="2015" name="Stand. Genomic Sci.">
        <title>Genomic Encyclopedia of Bacterial and Archaeal Type Strains, Phase III: the genomes of soil and plant-associated and newly described type strains.</title>
        <authorList>
            <person name="Whitman W.B."/>
            <person name="Woyke T."/>
            <person name="Klenk H.P."/>
            <person name="Zhou Y."/>
            <person name="Lilburn T.G."/>
            <person name="Beck B.J."/>
            <person name="De Vos P."/>
            <person name="Vandamme P."/>
            <person name="Eisen J.A."/>
            <person name="Garrity G."/>
            <person name="Hugenholtz P."/>
            <person name="Kyrpides N.C."/>
        </authorList>
    </citation>
    <scope>NUCLEOTIDE SEQUENCE [LARGE SCALE GENOMIC DNA]</scope>
    <source>
        <strain evidence="2 3">VKM Ac-2538</strain>
    </source>
</reference>
<evidence type="ECO:0000313" key="2">
    <source>
        <dbReference type="EMBL" id="TCO29431.1"/>
    </source>
</evidence>
<organism evidence="2 3">
    <name type="scientific">Kribbella orskensis</name>
    <dbReference type="NCBI Taxonomy" id="2512216"/>
    <lineage>
        <taxon>Bacteria</taxon>
        <taxon>Bacillati</taxon>
        <taxon>Actinomycetota</taxon>
        <taxon>Actinomycetes</taxon>
        <taxon>Propionibacteriales</taxon>
        <taxon>Kribbellaceae</taxon>
        <taxon>Kribbella</taxon>
    </lineage>
</organism>
<evidence type="ECO:0008006" key="4">
    <source>
        <dbReference type="Google" id="ProtNLM"/>
    </source>
</evidence>
<dbReference type="Proteomes" id="UP000295818">
    <property type="component" value="Unassembled WGS sequence"/>
</dbReference>
<protein>
    <recommendedName>
        <fullName evidence="4">Transcriptional regulator, AbiEi antitoxin, Type IV TA system</fullName>
    </recommendedName>
</protein>
<name>A0ABY2BRB0_9ACTN</name>
<keyword evidence="3" id="KW-1185">Reference proteome</keyword>
<accession>A0ABY2BRB0</accession>
<gene>
    <name evidence="2" type="ORF">EV644_102149</name>
</gene>
<sequence>MMLWGRGVRRRPGFGVVVHRNWRRASARGLLGDHRSVEKLDDEVRESVKAIIGGPVTRQELHRLGLADHDLQRLLRKEALQRSHRRYIDGGLDERSATIRCAQSAHPRSVVSHFTAAEVSGLRVWNNRPRDDRPREDAVWLTCLPGARRRNQKRDDLVLRRAGLTAADLQRLDGHLLTADARTTIDLARELPLEEAVVTVDHALAVSVPRTELELVLRRQRRWPGVQRARAAVAIADPRSESALESFARVRFLQAGLPMPVLQAQFWDGRQWLGERVDFWWPEFRTAAEADGLAKFEAPTPAQRRRLLRRAAERDQRLADRDLELVHFGWEDAVLKADELAARLRAAFTRGKRRTGAEPTWRTTSPDDPSLWPAPIEPDHPLYA</sequence>
<evidence type="ECO:0000313" key="3">
    <source>
        <dbReference type="Proteomes" id="UP000295818"/>
    </source>
</evidence>
<dbReference type="EMBL" id="SLWM01000002">
    <property type="protein sequence ID" value="TCO29431.1"/>
    <property type="molecule type" value="Genomic_DNA"/>
</dbReference>
<proteinExistence type="predicted"/>
<feature type="region of interest" description="Disordered" evidence="1">
    <location>
        <begin position="355"/>
        <end position="384"/>
    </location>
</feature>
<comment type="caution">
    <text evidence="2">The sequence shown here is derived from an EMBL/GenBank/DDBJ whole genome shotgun (WGS) entry which is preliminary data.</text>
</comment>
<evidence type="ECO:0000256" key="1">
    <source>
        <dbReference type="SAM" id="MobiDB-lite"/>
    </source>
</evidence>